<protein>
    <submittedName>
        <fullName evidence="2">ERF superfamily protein</fullName>
    </submittedName>
</protein>
<feature type="region of interest" description="Disordered" evidence="1">
    <location>
        <begin position="144"/>
        <end position="183"/>
    </location>
</feature>
<gene>
    <name evidence="2" type="ORF">PIGHUM_04445</name>
</gene>
<dbReference type="RefSeq" id="WP_160142392.1">
    <property type="nucleotide sequence ID" value="NZ_UWPJ01000039.1"/>
</dbReference>
<accession>A0A3P4B9Y9</accession>
<evidence type="ECO:0000313" key="3">
    <source>
        <dbReference type="Proteomes" id="UP000277294"/>
    </source>
</evidence>
<evidence type="ECO:0000313" key="2">
    <source>
        <dbReference type="EMBL" id="VCU72346.1"/>
    </source>
</evidence>
<dbReference type="EMBL" id="UWPJ01000039">
    <property type="protein sequence ID" value="VCU72346.1"/>
    <property type="molecule type" value="Genomic_DNA"/>
</dbReference>
<dbReference type="InterPro" id="IPR007499">
    <property type="entry name" value="ERF_bacteria_virus"/>
</dbReference>
<dbReference type="AlphaFoldDB" id="A0A3P4B9Y9"/>
<organism evidence="2 3">
    <name type="scientific">Pigmentiphaga humi</name>
    <dbReference type="NCBI Taxonomy" id="2478468"/>
    <lineage>
        <taxon>Bacteria</taxon>
        <taxon>Pseudomonadati</taxon>
        <taxon>Pseudomonadota</taxon>
        <taxon>Betaproteobacteria</taxon>
        <taxon>Burkholderiales</taxon>
        <taxon>Alcaligenaceae</taxon>
        <taxon>Pigmentiphaga</taxon>
    </lineage>
</organism>
<dbReference type="Pfam" id="PF04404">
    <property type="entry name" value="ERF"/>
    <property type="match status" value="1"/>
</dbReference>
<reference evidence="2 3" key="1">
    <citation type="submission" date="2018-10" db="EMBL/GenBank/DDBJ databases">
        <authorList>
            <person name="Criscuolo A."/>
        </authorList>
    </citation>
    <scope>NUCLEOTIDE SEQUENCE [LARGE SCALE GENOMIC DNA]</scope>
    <source>
        <strain evidence="2">DnA1</strain>
    </source>
</reference>
<dbReference type="Proteomes" id="UP000277294">
    <property type="component" value="Unassembled WGS sequence"/>
</dbReference>
<sequence>MSTIPIIENRTTIADHPGRNALFAALAVAQGAFPEIKKNRLVQIRPRDSAPYSFRYADLSVMRESVKQPLADNGLFVIQPINDLEGRVPEAVIETILGHKDGGTVTSRLKVANDFHDPKAFGAVVTYLRRYAYGAILGLTSDDDLDEDGAPVQDAPTKGKSNDAARSNKPATRTEPGGLPECTPDTFAQKTEGWKRLVTAGKPVADMIAMIETKTLLTDEQKAEIASWAKTE</sequence>
<keyword evidence="3" id="KW-1185">Reference proteome</keyword>
<name>A0A3P4B9Y9_9BURK</name>
<evidence type="ECO:0000256" key="1">
    <source>
        <dbReference type="SAM" id="MobiDB-lite"/>
    </source>
</evidence>
<dbReference type="OrthoDB" id="6154571at2"/>
<proteinExistence type="predicted"/>